<evidence type="ECO:0000256" key="2">
    <source>
        <dbReference type="ARBA" id="ARBA00021245"/>
    </source>
</evidence>
<dbReference type="PROSITE" id="PS00715">
    <property type="entry name" value="SIGMA70_1"/>
    <property type="match status" value="1"/>
</dbReference>
<dbReference type="InterPro" id="IPR036388">
    <property type="entry name" value="WH-like_DNA-bd_sf"/>
</dbReference>
<comment type="similarity">
    <text evidence="1">Belongs to the sigma-70 factor family.</text>
</comment>
<evidence type="ECO:0000313" key="10">
    <source>
        <dbReference type="Proteomes" id="UP001454489"/>
    </source>
</evidence>
<reference evidence="9 10" key="1">
    <citation type="submission" date="2024-03" db="EMBL/GenBank/DDBJ databases">
        <title>Human intestinal bacterial collection.</title>
        <authorList>
            <person name="Pauvert C."/>
            <person name="Hitch T.C.A."/>
            <person name="Clavel T."/>
        </authorList>
    </citation>
    <scope>NUCLEOTIDE SEQUENCE [LARGE SCALE GENOMIC DNA]</scope>
    <source>
        <strain evidence="9 10">CLA-AA-H185</strain>
    </source>
</reference>
<organism evidence="9 10">
    <name type="scientific">Maccoyibacter intestinihominis</name>
    <dbReference type="NCBI Taxonomy" id="3133499"/>
    <lineage>
        <taxon>Bacteria</taxon>
        <taxon>Bacillati</taxon>
        <taxon>Bacillota</taxon>
        <taxon>Clostridia</taxon>
        <taxon>Lachnospirales</taxon>
        <taxon>Lachnospiraceae</taxon>
        <taxon>Maccoyibacter</taxon>
    </lineage>
</organism>
<dbReference type="InterPro" id="IPR000943">
    <property type="entry name" value="RNA_pol_sigma70"/>
</dbReference>
<keyword evidence="6" id="KW-0804">Transcription</keyword>
<feature type="domain" description="RNA polymerase sigma-70" evidence="8">
    <location>
        <begin position="51"/>
        <end position="64"/>
    </location>
</feature>
<dbReference type="Gene3D" id="1.20.120.1810">
    <property type="match status" value="1"/>
</dbReference>
<dbReference type="InterPro" id="IPR013325">
    <property type="entry name" value="RNA_pol_sigma_r2"/>
</dbReference>
<accession>A0ABV1HBF4</accession>
<evidence type="ECO:0000256" key="5">
    <source>
        <dbReference type="ARBA" id="ARBA00023125"/>
    </source>
</evidence>
<evidence type="ECO:0000259" key="8">
    <source>
        <dbReference type="PROSITE" id="PS00715"/>
    </source>
</evidence>
<keyword evidence="3" id="KW-0805">Transcription regulation</keyword>
<dbReference type="InterPro" id="IPR000792">
    <property type="entry name" value="Tscrpt_reg_LuxR_C"/>
</dbReference>
<keyword evidence="5" id="KW-0238">DNA-binding</keyword>
<keyword evidence="10" id="KW-1185">Reference proteome</keyword>
<gene>
    <name evidence="9" type="primary">sigH</name>
    <name evidence="9" type="ORF">WMO43_03965</name>
</gene>
<dbReference type="InterPro" id="IPR014284">
    <property type="entry name" value="RNA_pol_sigma-70_dom"/>
</dbReference>
<comment type="caution">
    <text evidence="9">The sequence shown here is derived from an EMBL/GenBank/DDBJ whole genome shotgun (WGS) entry which is preliminary data.</text>
</comment>
<dbReference type="NCBIfam" id="TIGR02937">
    <property type="entry name" value="sigma70-ECF"/>
    <property type="match status" value="1"/>
</dbReference>
<evidence type="ECO:0000256" key="1">
    <source>
        <dbReference type="ARBA" id="ARBA00007788"/>
    </source>
</evidence>
<evidence type="ECO:0000256" key="6">
    <source>
        <dbReference type="ARBA" id="ARBA00023163"/>
    </source>
</evidence>
<dbReference type="Gene3D" id="1.10.10.10">
    <property type="entry name" value="Winged helix-like DNA-binding domain superfamily/Winged helix DNA-binding domain"/>
    <property type="match status" value="1"/>
</dbReference>
<evidence type="ECO:0000256" key="3">
    <source>
        <dbReference type="ARBA" id="ARBA00023015"/>
    </source>
</evidence>
<dbReference type="Pfam" id="PF04542">
    <property type="entry name" value="Sigma70_r2"/>
    <property type="match status" value="1"/>
</dbReference>
<dbReference type="InterPro" id="IPR016371">
    <property type="entry name" value="RNA_pol_sigma-H_factor"/>
</dbReference>
<dbReference type="Pfam" id="PF00196">
    <property type="entry name" value="GerE"/>
    <property type="match status" value="1"/>
</dbReference>
<keyword evidence="4" id="KW-0731">Sigma factor</keyword>
<dbReference type="PIRSF" id="PIRSF002939">
    <property type="entry name" value="RNA_polymerase_sigma-H_factor"/>
    <property type="match status" value="1"/>
</dbReference>
<dbReference type="InterPro" id="IPR007627">
    <property type="entry name" value="RNA_pol_sigma70_r2"/>
</dbReference>
<comment type="function">
    <text evidence="7">Sigma factors are initiation factors that promote the attachment of RNA polymerase to specific initiation sites and are then released. Sigma-S contributes to the protection against external stress, thus playing a role in cellular fitness and survival.</text>
</comment>
<dbReference type="Proteomes" id="UP001454489">
    <property type="component" value="Unassembled WGS sequence"/>
</dbReference>
<dbReference type="SUPFAM" id="SSF88946">
    <property type="entry name" value="Sigma2 domain of RNA polymerase sigma factors"/>
    <property type="match status" value="1"/>
</dbReference>
<dbReference type="SUPFAM" id="SSF46894">
    <property type="entry name" value="C-terminal effector domain of the bipartite response regulators"/>
    <property type="match status" value="1"/>
</dbReference>
<dbReference type="InterPro" id="IPR016032">
    <property type="entry name" value="Sig_transdc_resp-reg_C-effctor"/>
</dbReference>
<evidence type="ECO:0000256" key="4">
    <source>
        <dbReference type="ARBA" id="ARBA00023082"/>
    </source>
</evidence>
<sequence>MDSYNRKTDEELLRRMHNGDKKVIDYLMVKYKNLVRKKAKALFLIGADNDDLIQEGMIGLFKAIRDYQEEKDSSFYHFAEICISRQMYTAMEASQRKKHAPLNSYVSLDEEPDNDGQIPLTEVLQSLTNGNPEDMVIDQENVEAFQKKIEKCLSKMEKEVLALTLQGLDYHQVAQIMDKSPKSIDNALQRIKGKLR</sequence>
<dbReference type="RefSeq" id="WP_177962593.1">
    <property type="nucleotide sequence ID" value="NZ_JBBMEX010000003.1"/>
</dbReference>
<dbReference type="EMBL" id="JBBMEX010000003">
    <property type="protein sequence ID" value="MEQ2557037.1"/>
    <property type="molecule type" value="Genomic_DNA"/>
</dbReference>
<evidence type="ECO:0000256" key="7">
    <source>
        <dbReference type="ARBA" id="ARBA00024701"/>
    </source>
</evidence>
<evidence type="ECO:0000313" key="9">
    <source>
        <dbReference type="EMBL" id="MEQ2557037.1"/>
    </source>
</evidence>
<protein>
    <recommendedName>
        <fullName evidence="2">RNA polymerase sigma factor SigS</fullName>
    </recommendedName>
</protein>
<dbReference type="NCBIfam" id="NF006148">
    <property type="entry name" value="PRK08295.1-5"/>
    <property type="match status" value="1"/>
</dbReference>
<name>A0ABV1HBF4_9FIRM</name>
<dbReference type="PANTHER" id="PTHR30385:SF1">
    <property type="entry name" value="RNA POLYMERASE SIGMA-H FACTOR"/>
    <property type="match status" value="1"/>
</dbReference>
<proteinExistence type="inferred from homology"/>
<dbReference type="PANTHER" id="PTHR30385">
    <property type="entry name" value="SIGMA FACTOR F FLAGELLAR"/>
    <property type="match status" value="1"/>
</dbReference>